<name>A0A6P7YGN5_9AMPH</name>
<sequence>MIVQGVFLLVLCMGWMVAYPQECRDEKTQNLTATTSQSVHIPAFSDLSTYTSGVMTCTFYGRSGKIDILRYRVDSQNTTFTDSYKDRTYVSISDGSIHIKNLSKEDEGDYECILKPDMRHACVRLQIQDAVSTPSITNSSLNRSNIIPQNNTSQDSHWVVPLFVPFTVMAAVVVVVVLVVSLVYFINDEYNMTDFSSDQNMGFSGTHKRTLK</sequence>
<dbReference type="OrthoDB" id="6353782at2759"/>
<evidence type="ECO:0000256" key="2">
    <source>
        <dbReference type="SAM" id="SignalP"/>
    </source>
</evidence>
<keyword evidence="4" id="KW-1185">Reference proteome</keyword>
<dbReference type="GeneID" id="115474996"/>
<reference evidence="5" key="1">
    <citation type="submission" date="2025-08" db="UniProtKB">
        <authorList>
            <consortium name="RefSeq"/>
        </authorList>
    </citation>
    <scope>IDENTIFICATION</scope>
</reference>
<dbReference type="InterPro" id="IPR007110">
    <property type="entry name" value="Ig-like_dom"/>
</dbReference>
<protein>
    <submittedName>
        <fullName evidence="5">Uncharacterized protein LOC115474996</fullName>
    </submittedName>
</protein>
<dbReference type="PROSITE" id="PS50835">
    <property type="entry name" value="IG_LIKE"/>
    <property type="match status" value="1"/>
</dbReference>
<evidence type="ECO:0000259" key="3">
    <source>
        <dbReference type="PROSITE" id="PS50835"/>
    </source>
</evidence>
<dbReference type="RefSeq" id="XP_030066597.1">
    <property type="nucleotide sequence ID" value="XM_030210737.1"/>
</dbReference>
<dbReference type="InterPro" id="IPR013106">
    <property type="entry name" value="Ig_V-set"/>
</dbReference>
<dbReference type="AlphaFoldDB" id="A0A6P7YGN5"/>
<dbReference type="Gene3D" id="2.60.40.10">
    <property type="entry name" value="Immunoglobulins"/>
    <property type="match status" value="1"/>
</dbReference>
<feature type="chain" id="PRO_5027671849" evidence="2">
    <location>
        <begin position="21"/>
        <end position="212"/>
    </location>
</feature>
<dbReference type="SUPFAM" id="SSF48726">
    <property type="entry name" value="Immunoglobulin"/>
    <property type="match status" value="1"/>
</dbReference>
<dbReference type="InterPro" id="IPR013783">
    <property type="entry name" value="Ig-like_fold"/>
</dbReference>
<keyword evidence="2" id="KW-0732">Signal</keyword>
<keyword evidence="1" id="KW-0472">Membrane</keyword>
<organism evidence="4 5">
    <name type="scientific">Microcaecilia unicolor</name>
    <dbReference type="NCBI Taxonomy" id="1415580"/>
    <lineage>
        <taxon>Eukaryota</taxon>
        <taxon>Metazoa</taxon>
        <taxon>Chordata</taxon>
        <taxon>Craniata</taxon>
        <taxon>Vertebrata</taxon>
        <taxon>Euteleostomi</taxon>
        <taxon>Amphibia</taxon>
        <taxon>Gymnophiona</taxon>
        <taxon>Siphonopidae</taxon>
        <taxon>Microcaecilia</taxon>
    </lineage>
</organism>
<dbReference type="Pfam" id="PF07686">
    <property type="entry name" value="V-set"/>
    <property type="match status" value="1"/>
</dbReference>
<feature type="domain" description="Ig-like" evidence="3">
    <location>
        <begin position="20"/>
        <end position="112"/>
    </location>
</feature>
<feature type="signal peptide" evidence="2">
    <location>
        <begin position="1"/>
        <end position="20"/>
    </location>
</feature>
<dbReference type="InterPro" id="IPR036179">
    <property type="entry name" value="Ig-like_dom_sf"/>
</dbReference>
<keyword evidence="1" id="KW-1133">Transmembrane helix</keyword>
<dbReference type="InParanoid" id="A0A6P7YGN5"/>
<proteinExistence type="predicted"/>
<evidence type="ECO:0000313" key="4">
    <source>
        <dbReference type="Proteomes" id="UP000515156"/>
    </source>
</evidence>
<accession>A0A6P7YGN5</accession>
<keyword evidence="1" id="KW-0812">Transmembrane</keyword>
<evidence type="ECO:0000313" key="5">
    <source>
        <dbReference type="RefSeq" id="XP_030066597.1"/>
    </source>
</evidence>
<gene>
    <name evidence="5" type="primary">LOC115474996</name>
</gene>
<feature type="transmembrane region" description="Helical" evidence="1">
    <location>
        <begin position="158"/>
        <end position="186"/>
    </location>
</feature>
<evidence type="ECO:0000256" key="1">
    <source>
        <dbReference type="SAM" id="Phobius"/>
    </source>
</evidence>
<dbReference type="KEGG" id="muo:115474996"/>
<dbReference type="Proteomes" id="UP000515156">
    <property type="component" value="Chromosome 7"/>
</dbReference>